<organism evidence="1 2">
    <name type="scientific">Durio zibethinus</name>
    <name type="common">Durian</name>
    <dbReference type="NCBI Taxonomy" id="66656"/>
    <lineage>
        <taxon>Eukaryota</taxon>
        <taxon>Viridiplantae</taxon>
        <taxon>Streptophyta</taxon>
        <taxon>Embryophyta</taxon>
        <taxon>Tracheophyta</taxon>
        <taxon>Spermatophyta</taxon>
        <taxon>Magnoliopsida</taxon>
        <taxon>eudicotyledons</taxon>
        <taxon>Gunneridae</taxon>
        <taxon>Pentapetalae</taxon>
        <taxon>rosids</taxon>
        <taxon>malvids</taxon>
        <taxon>Malvales</taxon>
        <taxon>Malvaceae</taxon>
        <taxon>Helicteroideae</taxon>
        <taxon>Durio</taxon>
    </lineage>
</organism>
<evidence type="ECO:0000313" key="2">
    <source>
        <dbReference type="RefSeq" id="XP_022772428.1"/>
    </source>
</evidence>
<sequence length="173" mass="19455">MKQKLGGRVSISIKAQHPEPSPLTRAIHAWLALLHGQPKSLGKNIAYIQPLISSTIKQSKPLYIPHPSQKNLLSLFIALVARDVLLEVSFYRRLLLSIWLKSSDRLTSFVSIMASSLARRLHDYKNRFLLRDLLRSGNIVQIGFEESGIVVGISEQEQPAKGFAGYFVSFLFI</sequence>
<keyword evidence="1" id="KW-1185">Reference proteome</keyword>
<evidence type="ECO:0000313" key="1">
    <source>
        <dbReference type="Proteomes" id="UP000515121"/>
    </source>
</evidence>
<dbReference type="KEGG" id="dzi:111315077"/>
<dbReference type="AlphaFoldDB" id="A0A6P6B5H1"/>
<dbReference type="GeneID" id="111315077"/>
<reference evidence="2" key="1">
    <citation type="submission" date="2025-08" db="UniProtKB">
        <authorList>
            <consortium name="RefSeq"/>
        </authorList>
    </citation>
    <scope>IDENTIFICATION</scope>
    <source>
        <tissue evidence="2">Fruit stalk</tissue>
    </source>
</reference>
<dbReference type="Proteomes" id="UP000515121">
    <property type="component" value="Unplaced"/>
</dbReference>
<dbReference type="RefSeq" id="XP_022772428.1">
    <property type="nucleotide sequence ID" value="XM_022916693.1"/>
</dbReference>
<proteinExistence type="predicted"/>
<accession>A0A6P6B5H1</accession>
<gene>
    <name evidence="2" type="primary">LOC111315077</name>
</gene>
<name>A0A6P6B5H1_DURZI</name>
<protein>
    <submittedName>
        <fullName evidence="2">Uncharacterized protein LOC111315077</fullName>
    </submittedName>
</protein>